<dbReference type="Proteomes" id="UP001567538">
    <property type="component" value="Unassembled WGS sequence"/>
</dbReference>
<reference evidence="2 3" key="1">
    <citation type="submission" date="2024-06" db="EMBL/GenBank/DDBJ databases">
        <title>A chromosome level genome sequence of Diviner's sage (Salvia divinorum).</title>
        <authorList>
            <person name="Ford S.A."/>
            <person name="Ro D.-K."/>
            <person name="Ness R.W."/>
            <person name="Phillips M.A."/>
        </authorList>
    </citation>
    <scope>NUCLEOTIDE SEQUENCE [LARGE SCALE GENOMIC DNA]</scope>
    <source>
        <strain evidence="2">SAF-2024a</strain>
        <tissue evidence="2">Leaf</tissue>
    </source>
</reference>
<sequence length="50" mass="5961">MAKKQQVEVAETSRGKRETKSVQDSDPNLMTMLEEEKIEKRLWRSEFMCQ</sequence>
<feature type="region of interest" description="Disordered" evidence="1">
    <location>
        <begin position="1"/>
        <end position="26"/>
    </location>
</feature>
<proteinExistence type="predicted"/>
<protein>
    <submittedName>
        <fullName evidence="2">Uncharacterized protein</fullName>
    </submittedName>
</protein>
<name>A0ABD1IA02_SALDI</name>
<evidence type="ECO:0000313" key="3">
    <source>
        <dbReference type="Proteomes" id="UP001567538"/>
    </source>
</evidence>
<gene>
    <name evidence="2" type="ORF">AAHA92_06847</name>
</gene>
<comment type="caution">
    <text evidence="2">The sequence shown here is derived from an EMBL/GenBank/DDBJ whole genome shotgun (WGS) entry which is preliminary data.</text>
</comment>
<accession>A0ABD1IA02</accession>
<feature type="compositionally biased region" description="Basic and acidic residues" evidence="1">
    <location>
        <begin position="11"/>
        <end position="23"/>
    </location>
</feature>
<dbReference type="EMBL" id="JBEAFC010000003">
    <property type="protein sequence ID" value="KAL1564519.1"/>
    <property type="molecule type" value="Genomic_DNA"/>
</dbReference>
<keyword evidence="3" id="KW-1185">Reference proteome</keyword>
<dbReference type="AlphaFoldDB" id="A0ABD1IA02"/>
<evidence type="ECO:0000313" key="2">
    <source>
        <dbReference type="EMBL" id="KAL1564519.1"/>
    </source>
</evidence>
<organism evidence="2 3">
    <name type="scientific">Salvia divinorum</name>
    <name type="common">Maria pastora</name>
    <name type="synonym">Diviner's sage</name>
    <dbReference type="NCBI Taxonomy" id="28513"/>
    <lineage>
        <taxon>Eukaryota</taxon>
        <taxon>Viridiplantae</taxon>
        <taxon>Streptophyta</taxon>
        <taxon>Embryophyta</taxon>
        <taxon>Tracheophyta</taxon>
        <taxon>Spermatophyta</taxon>
        <taxon>Magnoliopsida</taxon>
        <taxon>eudicotyledons</taxon>
        <taxon>Gunneridae</taxon>
        <taxon>Pentapetalae</taxon>
        <taxon>asterids</taxon>
        <taxon>lamiids</taxon>
        <taxon>Lamiales</taxon>
        <taxon>Lamiaceae</taxon>
        <taxon>Nepetoideae</taxon>
        <taxon>Mentheae</taxon>
        <taxon>Salviinae</taxon>
        <taxon>Salvia</taxon>
        <taxon>Salvia subgen. Calosphace</taxon>
    </lineage>
</organism>
<evidence type="ECO:0000256" key="1">
    <source>
        <dbReference type="SAM" id="MobiDB-lite"/>
    </source>
</evidence>